<dbReference type="CDD" id="cd00093">
    <property type="entry name" value="HTH_XRE"/>
    <property type="match status" value="1"/>
</dbReference>
<dbReference type="AlphaFoldDB" id="A0A437GXS9"/>
<dbReference type="Pfam" id="PF01381">
    <property type="entry name" value="HTH_3"/>
    <property type="match status" value="1"/>
</dbReference>
<dbReference type="PROSITE" id="PS50943">
    <property type="entry name" value="HTH_CROC1"/>
    <property type="match status" value="1"/>
</dbReference>
<keyword evidence="1" id="KW-0238">DNA-binding</keyword>
<evidence type="ECO:0000259" key="2">
    <source>
        <dbReference type="PROSITE" id="PS50943"/>
    </source>
</evidence>
<keyword evidence="4" id="KW-1185">Reference proteome</keyword>
<comment type="caution">
    <text evidence="3">The sequence shown here is derived from an EMBL/GenBank/DDBJ whole genome shotgun (WGS) entry which is preliminary data.</text>
</comment>
<evidence type="ECO:0000313" key="3">
    <source>
        <dbReference type="EMBL" id="RVQ67177.1"/>
    </source>
</evidence>
<dbReference type="RefSeq" id="WP_127612687.1">
    <property type="nucleotide sequence ID" value="NZ_RXOL01000003.1"/>
</dbReference>
<dbReference type="SUPFAM" id="SSF47413">
    <property type="entry name" value="lambda repressor-like DNA-binding domains"/>
    <property type="match status" value="1"/>
</dbReference>
<dbReference type="SMART" id="SM00530">
    <property type="entry name" value="HTH_XRE"/>
    <property type="match status" value="1"/>
</dbReference>
<dbReference type="PANTHER" id="PTHR46558:SF4">
    <property type="entry name" value="DNA-BIDING PHAGE PROTEIN"/>
    <property type="match status" value="1"/>
</dbReference>
<dbReference type="EMBL" id="RXOL01000003">
    <property type="protein sequence ID" value="RVQ67177.1"/>
    <property type="molecule type" value="Genomic_DNA"/>
</dbReference>
<feature type="domain" description="HTH cro/C1-type" evidence="2">
    <location>
        <begin position="7"/>
        <end position="62"/>
    </location>
</feature>
<gene>
    <name evidence="3" type="ORF">EKN06_09735</name>
</gene>
<reference evidence="3 4" key="1">
    <citation type="submission" date="2018-12" db="EMBL/GenBank/DDBJ databases">
        <title>Croceicoccus ponticola sp. nov., a lipolytic bacterium isolated from seawater.</title>
        <authorList>
            <person name="Yoon J.-H."/>
        </authorList>
    </citation>
    <scope>NUCLEOTIDE SEQUENCE [LARGE SCALE GENOMIC DNA]</scope>
    <source>
        <strain evidence="3 4">GM-16</strain>
    </source>
</reference>
<dbReference type="InterPro" id="IPR001387">
    <property type="entry name" value="Cro/C1-type_HTH"/>
</dbReference>
<dbReference type="OrthoDB" id="9795572at2"/>
<protein>
    <submittedName>
        <fullName evidence="3">XRE family transcriptional regulator</fullName>
    </submittedName>
</protein>
<accession>A0A437GXS9</accession>
<dbReference type="GO" id="GO:0003677">
    <property type="term" value="F:DNA binding"/>
    <property type="evidence" value="ECO:0007669"/>
    <property type="project" value="UniProtKB-KW"/>
</dbReference>
<name>A0A437GXS9_9SPHN</name>
<dbReference type="InterPro" id="IPR010982">
    <property type="entry name" value="Lambda_DNA-bd_dom_sf"/>
</dbReference>
<proteinExistence type="predicted"/>
<sequence>MSFASKLHDLRVGQRLSLQDVANAVGISKAHVFNLEKGITANPSMDLVVKLAELFRVRVADLVGENPEADDQPAEVVAMFRDLKNLDRGDRETIKLMMETLKKRREQEG</sequence>
<dbReference type="Proteomes" id="UP000283003">
    <property type="component" value="Unassembled WGS sequence"/>
</dbReference>
<evidence type="ECO:0000313" key="4">
    <source>
        <dbReference type="Proteomes" id="UP000283003"/>
    </source>
</evidence>
<dbReference type="PANTHER" id="PTHR46558">
    <property type="entry name" value="TRACRIPTIONAL REGULATORY PROTEIN-RELATED-RELATED"/>
    <property type="match status" value="1"/>
</dbReference>
<evidence type="ECO:0000256" key="1">
    <source>
        <dbReference type="ARBA" id="ARBA00023125"/>
    </source>
</evidence>
<organism evidence="3 4">
    <name type="scientific">Croceicoccus ponticola</name>
    <dbReference type="NCBI Taxonomy" id="2217664"/>
    <lineage>
        <taxon>Bacteria</taxon>
        <taxon>Pseudomonadati</taxon>
        <taxon>Pseudomonadota</taxon>
        <taxon>Alphaproteobacteria</taxon>
        <taxon>Sphingomonadales</taxon>
        <taxon>Erythrobacteraceae</taxon>
        <taxon>Croceicoccus</taxon>
    </lineage>
</organism>
<dbReference type="Gene3D" id="1.10.260.40">
    <property type="entry name" value="lambda repressor-like DNA-binding domains"/>
    <property type="match status" value="1"/>
</dbReference>